<keyword evidence="1" id="KW-1133">Transmembrane helix</keyword>
<feature type="transmembrane region" description="Helical" evidence="1">
    <location>
        <begin position="29"/>
        <end position="52"/>
    </location>
</feature>
<keyword evidence="1" id="KW-0472">Membrane</keyword>
<dbReference type="AlphaFoldDB" id="A0A1M6PM14"/>
<reference evidence="3" key="1">
    <citation type="submission" date="2016-11" db="EMBL/GenBank/DDBJ databases">
        <authorList>
            <person name="Varghese N."/>
            <person name="Submissions S."/>
        </authorList>
    </citation>
    <scope>NUCLEOTIDE SEQUENCE [LARGE SCALE GENOMIC DNA]</scope>
    <source>
        <strain evidence="3">DSM 18016</strain>
    </source>
</reference>
<keyword evidence="3" id="KW-1185">Reference proteome</keyword>
<dbReference type="RefSeq" id="WP_139258241.1">
    <property type="nucleotide sequence ID" value="NZ_FRAM01000001.1"/>
</dbReference>
<gene>
    <name evidence="2" type="ORF">SAMN05444371_1174</name>
</gene>
<sequence>MKNLILFSLSLFLFIVALTIVSHPGDSSRLLLLVLLTDLICGLSISFMVFAFSGINRRGAFIESLKYAFGISSPLSISLPGC</sequence>
<dbReference type="EMBL" id="FRAM01000001">
    <property type="protein sequence ID" value="SHK08897.1"/>
    <property type="molecule type" value="Genomic_DNA"/>
</dbReference>
<accession>A0A1M6PM14</accession>
<organism evidence="2 3">
    <name type="scientific">Epilithonimonas mollis</name>
    <dbReference type="NCBI Taxonomy" id="216903"/>
    <lineage>
        <taxon>Bacteria</taxon>
        <taxon>Pseudomonadati</taxon>
        <taxon>Bacteroidota</taxon>
        <taxon>Flavobacteriia</taxon>
        <taxon>Flavobacteriales</taxon>
        <taxon>Weeksellaceae</taxon>
        <taxon>Chryseobacterium group</taxon>
        <taxon>Epilithonimonas</taxon>
    </lineage>
</organism>
<proteinExistence type="predicted"/>
<evidence type="ECO:0000256" key="1">
    <source>
        <dbReference type="SAM" id="Phobius"/>
    </source>
</evidence>
<evidence type="ECO:0000313" key="2">
    <source>
        <dbReference type="EMBL" id="SHK08897.1"/>
    </source>
</evidence>
<name>A0A1M6PM14_9FLAO</name>
<keyword evidence="1" id="KW-0812">Transmembrane</keyword>
<evidence type="ECO:0000313" key="3">
    <source>
        <dbReference type="Proteomes" id="UP000184498"/>
    </source>
</evidence>
<dbReference type="Proteomes" id="UP000184498">
    <property type="component" value="Unassembled WGS sequence"/>
</dbReference>
<protein>
    <submittedName>
        <fullName evidence="2">Uncharacterized protein</fullName>
    </submittedName>
</protein>